<dbReference type="AlphaFoldDB" id="A0A7Y9X848"/>
<reference evidence="9 10" key="1">
    <citation type="submission" date="2020-07" db="EMBL/GenBank/DDBJ databases">
        <title>Sequencing the genomes of 1000 actinobacteria strains.</title>
        <authorList>
            <person name="Klenk H.-P."/>
        </authorList>
    </citation>
    <scope>NUCLEOTIDE SEQUENCE [LARGE SCALE GENOMIC DNA]</scope>
    <source>
        <strain evidence="9 10">DSM 45876</strain>
    </source>
</reference>
<organism evidence="9 10">
    <name type="scientific">Micromonospora jinlongensis</name>
    <dbReference type="NCBI Taxonomy" id="1287877"/>
    <lineage>
        <taxon>Bacteria</taxon>
        <taxon>Bacillati</taxon>
        <taxon>Actinomycetota</taxon>
        <taxon>Actinomycetes</taxon>
        <taxon>Micromonosporales</taxon>
        <taxon>Micromonosporaceae</taxon>
        <taxon>Micromonospora</taxon>
    </lineage>
</organism>
<feature type="transmembrane region" description="Helical" evidence="6">
    <location>
        <begin position="286"/>
        <end position="309"/>
    </location>
</feature>
<feature type="chain" id="PRO_5038711355" description="ABC3 transporter permease C-terminal domain-containing protein" evidence="7">
    <location>
        <begin position="33"/>
        <end position="1012"/>
    </location>
</feature>
<feature type="transmembrane region" description="Helical" evidence="6">
    <location>
        <begin position="455"/>
        <end position="479"/>
    </location>
</feature>
<evidence type="ECO:0000313" key="10">
    <source>
        <dbReference type="Proteomes" id="UP000523545"/>
    </source>
</evidence>
<evidence type="ECO:0000256" key="5">
    <source>
        <dbReference type="ARBA" id="ARBA00023136"/>
    </source>
</evidence>
<feature type="signal peptide" evidence="7">
    <location>
        <begin position="1"/>
        <end position="32"/>
    </location>
</feature>
<keyword evidence="3 6" id="KW-0812">Transmembrane</keyword>
<keyword evidence="10" id="KW-1185">Reference proteome</keyword>
<dbReference type="Proteomes" id="UP000523545">
    <property type="component" value="Unassembled WGS sequence"/>
</dbReference>
<evidence type="ECO:0000259" key="8">
    <source>
        <dbReference type="Pfam" id="PF02687"/>
    </source>
</evidence>
<evidence type="ECO:0000256" key="3">
    <source>
        <dbReference type="ARBA" id="ARBA00022692"/>
    </source>
</evidence>
<evidence type="ECO:0000256" key="2">
    <source>
        <dbReference type="ARBA" id="ARBA00022475"/>
    </source>
</evidence>
<keyword evidence="4 6" id="KW-1133">Transmembrane helix</keyword>
<comment type="subcellular location">
    <subcellularLocation>
        <location evidence="1">Cell membrane</location>
        <topology evidence="1">Multi-pass membrane protein</topology>
    </subcellularLocation>
</comment>
<gene>
    <name evidence="9" type="ORF">HNR22_005722</name>
</gene>
<dbReference type="EMBL" id="JACCHK010000001">
    <property type="protein sequence ID" value="NYH45995.1"/>
    <property type="molecule type" value="Genomic_DNA"/>
</dbReference>
<keyword evidence="2" id="KW-1003">Cell membrane</keyword>
<dbReference type="RefSeq" id="WP_179782973.1">
    <property type="nucleotide sequence ID" value="NZ_JACCHK010000001.1"/>
</dbReference>
<sequence length="1012" mass="105440">MLTIIWAALAARRAQATAVLLLALLASAAAAAAPTYVAAAGQALARHELSTAQPNELRVRLADPVESPGMPGDPTRTAFVGKVRQLTPAGFDVVLGAQSGGVAAGRAGRVTSNLTYRAGVCERVTVSGACPRATSRGQLAEVMVSTHTAARLGVAVGDQFTFGVVPVRVAGVYQPLDVQDPFWLGEELIRPPAADSPSTSIPGSAEDAIFSSDSSPLADDDVILSRSTADLYATERLLDSRSVPDLQAALAVLKRDGGRAGYGAGTSLPGLLDRVTLQRGQLADGVVLGAGLLVLLCWLVLFVAVGSAADQRRPEQGLLLLRGVQRRRLWALAIGEHAVPVLVAIPLGCLAGLGAATLLAARTLPAHADVTVDGTTIGFATIGAVGALAAVLLAQARMMSAPVVDLLRRVPARVRGWRATIGDIVAVSIAVAAVVQLRSGGSPSGLALLAPVAGALAAGVLLARLAMIAGATVGAALLARGRTAVGLALVQVARQPRFRPLIALLTVVVAMLAFTVATSAVASAAYRDRAVVEVGASRVVTVDATSRAHLLTAVRTVDPEGRFAMAAVVSGSPAAAGTQLLAVDSDRLATVAAPHPSYGVPLADIARDIHPPAPGTPVQLRGRQLIMALSADFDAEVFDAYRVRLAITISGRNGTRVVLARENIQPGRKDYDLQVPECAQECRLVKIEVDAPVVARPLKVQFEELRTADAEGQGEAVVLTGAQLADLQRWRLLDTDDTSISAASGTKAALVLNVNEGRRARPAGVAVLDSPFPLPIYLTRSKGTTVGRFHPYDGVDGTPTNGSVRGLVDRLPRLGESGLIVDLEYADRLAVASQNGNEEVWLARSAPPDVLDRLRAQGLVVRDEKTITHVREDFDRQGAALALRFNMFAALAGVLIGAAGMVATASAEQRTRVAMLVALRRQGLPPRAVRGGYGWPVVFAVGSGALVTLVIWLLTRGGQRLFSDGRSPVPIPDWPDVGRLLLFAVPTVILFALTAVVLGRIVAASVRRRSGR</sequence>
<feature type="transmembrane region" description="Helical" evidence="6">
    <location>
        <begin position="417"/>
        <end position="435"/>
    </location>
</feature>
<proteinExistence type="predicted"/>
<accession>A0A7Y9X848</accession>
<dbReference type="Pfam" id="PF02687">
    <property type="entry name" value="FtsX"/>
    <property type="match status" value="1"/>
</dbReference>
<dbReference type="InterPro" id="IPR003838">
    <property type="entry name" value="ABC3_permease_C"/>
</dbReference>
<feature type="transmembrane region" description="Helical" evidence="6">
    <location>
        <begin position="329"/>
        <end position="356"/>
    </location>
</feature>
<comment type="caution">
    <text evidence="9">The sequence shown here is derived from an EMBL/GenBank/DDBJ whole genome shotgun (WGS) entry which is preliminary data.</text>
</comment>
<evidence type="ECO:0000313" key="9">
    <source>
        <dbReference type="EMBL" id="NYH45995.1"/>
    </source>
</evidence>
<feature type="transmembrane region" description="Helical" evidence="6">
    <location>
        <begin position="980"/>
        <end position="1003"/>
    </location>
</feature>
<feature type="transmembrane region" description="Helical" evidence="6">
    <location>
        <begin position="885"/>
        <end position="907"/>
    </location>
</feature>
<feature type="domain" description="ABC3 transporter permease C-terminal" evidence="8">
    <location>
        <begin position="290"/>
        <end position="393"/>
    </location>
</feature>
<evidence type="ECO:0000256" key="7">
    <source>
        <dbReference type="SAM" id="SignalP"/>
    </source>
</evidence>
<feature type="transmembrane region" description="Helical" evidence="6">
    <location>
        <begin position="500"/>
        <end position="526"/>
    </location>
</feature>
<evidence type="ECO:0000256" key="6">
    <source>
        <dbReference type="SAM" id="Phobius"/>
    </source>
</evidence>
<feature type="transmembrane region" description="Helical" evidence="6">
    <location>
        <begin position="376"/>
        <end position="396"/>
    </location>
</feature>
<keyword evidence="7" id="KW-0732">Signal</keyword>
<name>A0A7Y9X848_9ACTN</name>
<dbReference type="GO" id="GO:0005886">
    <property type="term" value="C:plasma membrane"/>
    <property type="evidence" value="ECO:0007669"/>
    <property type="project" value="UniProtKB-SubCell"/>
</dbReference>
<keyword evidence="5 6" id="KW-0472">Membrane</keyword>
<evidence type="ECO:0000256" key="1">
    <source>
        <dbReference type="ARBA" id="ARBA00004651"/>
    </source>
</evidence>
<feature type="transmembrane region" description="Helical" evidence="6">
    <location>
        <begin position="928"/>
        <end position="954"/>
    </location>
</feature>
<protein>
    <recommendedName>
        <fullName evidence="8">ABC3 transporter permease C-terminal domain-containing protein</fullName>
    </recommendedName>
</protein>
<evidence type="ECO:0000256" key="4">
    <source>
        <dbReference type="ARBA" id="ARBA00022989"/>
    </source>
</evidence>